<proteinExistence type="predicted"/>
<protein>
    <submittedName>
        <fullName evidence="6">LLM class flavin-dependent oxidoreductase</fullName>
    </submittedName>
</protein>
<dbReference type="InterPro" id="IPR050172">
    <property type="entry name" value="SsuD_RutA_monooxygenase"/>
</dbReference>
<comment type="caution">
    <text evidence="6">The sequence shown here is derived from an EMBL/GenBank/DDBJ whole genome shotgun (WGS) entry which is preliminary data.</text>
</comment>
<evidence type="ECO:0000313" key="7">
    <source>
        <dbReference type="Proteomes" id="UP001147700"/>
    </source>
</evidence>
<feature type="domain" description="Luciferase-like" evidence="5">
    <location>
        <begin position="8"/>
        <end position="231"/>
    </location>
</feature>
<dbReference type="Gene3D" id="3.20.20.30">
    <property type="entry name" value="Luciferase-like domain"/>
    <property type="match status" value="1"/>
</dbReference>
<dbReference type="RefSeq" id="WP_202954043.1">
    <property type="nucleotide sequence ID" value="NZ_JAPCID010000061.1"/>
</dbReference>
<keyword evidence="2" id="KW-0288">FMN</keyword>
<dbReference type="InterPro" id="IPR036661">
    <property type="entry name" value="Luciferase-like_sf"/>
</dbReference>
<keyword evidence="3" id="KW-0560">Oxidoreductase</keyword>
<dbReference type="InterPro" id="IPR011251">
    <property type="entry name" value="Luciferase-like_dom"/>
</dbReference>
<accession>A0ABT4RTP0</accession>
<evidence type="ECO:0000256" key="1">
    <source>
        <dbReference type="ARBA" id="ARBA00022630"/>
    </source>
</evidence>
<dbReference type="PANTHER" id="PTHR42847:SF4">
    <property type="entry name" value="ALKANESULFONATE MONOOXYGENASE-RELATED"/>
    <property type="match status" value="1"/>
</dbReference>
<dbReference type="Pfam" id="PF00296">
    <property type="entry name" value="Bac_luciferase"/>
    <property type="match status" value="1"/>
</dbReference>
<evidence type="ECO:0000259" key="5">
    <source>
        <dbReference type="Pfam" id="PF00296"/>
    </source>
</evidence>
<gene>
    <name evidence="6" type="ORF">OJ962_29355</name>
</gene>
<organism evidence="6 7">
    <name type="scientific">Solirubrobacter deserti</name>
    <dbReference type="NCBI Taxonomy" id="2282478"/>
    <lineage>
        <taxon>Bacteria</taxon>
        <taxon>Bacillati</taxon>
        <taxon>Actinomycetota</taxon>
        <taxon>Thermoleophilia</taxon>
        <taxon>Solirubrobacterales</taxon>
        <taxon>Solirubrobacteraceae</taxon>
        <taxon>Solirubrobacter</taxon>
    </lineage>
</organism>
<keyword evidence="4" id="KW-0503">Monooxygenase</keyword>
<keyword evidence="1" id="KW-0285">Flavoprotein</keyword>
<keyword evidence="7" id="KW-1185">Reference proteome</keyword>
<sequence length="283" mass="31072">MIEGQEDVTWDDWVALADACERSGIEALFRSDHYLSVMGERERGALDAWAVINALAARTTRLRLGTMVSPTSFRHPSVLARLVVAADHVSGGRIELGMGTGWSEVEHTASGFPFLSMKERMDVLEEQLAIVHDGYFGDGSPYSFTGEHYQLRDLKARPLPVQQPHPPLIMGGAAGPRAARLAARYADEYNTVMPTLDEIRERKANIDAACAKAGREPIPFTVMTAASVGKDHPDATDTWINGSVEQVKARLAELEAAGVSGVYLQMQDHRDVEMVERIGRELT</sequence>
<reference evidence="6" key="1">
    <citation type="submission" date="2022-10" db="EMBL/GenBank/DDBJ databases">
        <title>The WGS of Solirubrobacter sp. CPCC 204708.</title>
        <authorList>
            <person name="Jiang Z."/>
        </authorList>
    </citation>
    <scope>NUCLEOTIDE SEQUENCE</scope>
    <source>
        <strain evidence="6">CPCC 204708</strain>
    </source>
</reference>
<evidence type="ECO:0000256" key="4">
    <source>
        <dbReference type="ARBA" id="ARBA00023033"/>
    </source>
</evidence>
<evidence type="ECO:0000256" key="2">
    <source>
        <dbReference type="ARBA" id="ARBA00022643"/>
    </source>
</evidence>
<dbReference type="Proteomes" id="UP001147700">
    <property type="component" value="Unassembled WGS sequence"/>
</dbReference>
<dbReference type="SUPFAM" id="SSF51679">
    <property type="entry name" value="Bacterial luciferase-like"/>
    <property type="match status" value="1"/>
</dbReference>
<name>A0ABT4RTP0_9ACTN</name>
<evidence type="ECO:0000256" key="3">
    <source>
        <dbReference type="ARBA" id="ARBA00023002"/>
    </source>
</evidence>
<evidence type="ECO:0000313" key="6">
    <source>
        <dbReference type="EMBL" id="MDA0141636.1"/>
    </source>
</evidence>
<dbReference type="PANTHER" id="PTHR42847">
    <property type="entry name" value="ALKANESULFONATE MONOOXYGENASE"/>
    <property type="match status" value="1"/>
</dbReference>
<dbReference type="EMBL" id="JAPCID010000061">
    <property type="protein sequence ID" value="MDA0141636.1"/>
    <property type="molecule type" value="Genomic_DNA"/>
</dbReference>